<accession>A0A165MCS6</accession>
<dbReference type="Proteomes" id="UP000077266">
    <property type="component" value="Unassembled WGS sequence"/>
</dbReference>
<protein>
    <recommendedName>
        <fullName evidence="1">glutathione transferase</fullName>
        <ecNumber evidence="1">2.5.1.18</ecNumber>
    </recommendedName>
</protein>
<dbReference type="GO" id="GO:0006749">
    <property type="term" value="P:glutathione metabolic process"/>
    <property type="evidence" value="ECO:0007669"/>
    <property type="project" value="TreeGrafter"/>
</dbReference>
<dbReference type="InterPro" id="IPR004045">
    <property type="entry name" value="Glutathione_S-Trfase_N"/>
</dbReference>
<dbReference type="GO" id="GO:0005737">
    <property type="term" value="C:cytoplasm"/>
    <property type="evidence" value="ECO:0007669"/>
    <property type="project" value="TreeGrafter"/>
</dbReference>
<feature type="domain" description="GST C-terminal" evidence="5">
    <location>
        <begin position="95"/>
        <end position="215"/>
    </location>
</feature>
<dbReference type="InterPro" id="IPR040079">
    <property type="entry name" value="Glutathione_S-Trfase"/>
</dbReference>
<dbReference type="SUPFAM" id="SSF47616">
    <property type="entry name" value="GST C-terminal domain-like"/>
    <property type="match status" value="1"/>
</dbReference>
<feature type="domain" description="GST N-terminal" evidence="4">
    <location>
        <begin position="1"/>
        <end position="81"/>
    </location>
</feature>
<keyword evidence="2 6" id="KW-0808">Transferase</keyword>
<organism evidence="6 7">
    <name type="scientific">Exidia glandulosa HHB12029</name>
    <dbReference type="NCBI Taxonomy" id="1314781"/>
    <lineage>
        <taxon>Eukaryota</taxon>
        <taxon>Fungi</taxon>
        <taxon>Dikarya</taxon>
        <taxon>Basidiomycota</taxon>
        <taxon>Agaricomycotina</taxon>
        <taxon>Agaricomycetes</taxon>
        <taxon>Auriculariales</taxon>
        <taxon>Exidiaceae</taxon>
        <taxon>Exidia</taxon>
    </lineage>
</organism>
<dbReference type="PANTHER" id="PTHR43900:SF3">
    <property type="entry name" value="GLUTATHIONE S-TRANSFERASE RHO"/>
    <property type="match status" value="1"/>
</dbReference>
<proteinExistence type="predicted"/>
<dbReference type="EMBL" id="KV425912">
    <property type="protein sequence ID" value="KZV99077.1"/>
    <property type="molecule type" value="Genomic_DNA"/>
</dbReference>
<dbReference type="SFLD" id="SFLDG01154">
    <property type="entry name" value="Main.5:_Phi-like"/>
    <property type="match status" value="1"/>
</dbReference>
<dbReference type="PROSITE" id="PS50405">
    <property type="entry name" value="GST_CTER"/>
    <property type="match status" value="1"/>
</dbReference>
<evidence type="ECO:0000313" key="6">
    <source>
        <dbReference type="EMBL" id="KZV99077.1"/>
    </source>
</evidence>
<evidence type="ECO:0000256" key="1">
    <source>
        <dbReference type="ARBA" id="ARBA00012452"/>
    </source>
</evidence>
<evidence type="ECO:0000313" key="7">
    <source>
        <dbReference type="Proteomes" id="UP000077266"/>
    </source>
</evidence>
<dbReference type="EC" id="2.5.1.18" evidence="1"/>
<name>A0A165MCS6_EXIGL</name>
<dbReference type="SUPFAM" id="SSF52833">
    <property type="entry name" value="Thioredoxin-like"/>
    <property type="match status" value="1"/>
</dbReference>
<dbReference type="GO" id="GO:0043295">
    <property type="term" value="F:glutathione binding"/>
    <property type="evidence" value="ECO:0007669"/>
    <property type="project" value="TreeGrafter"/>
</dbReference>
<dbReference type="PROSITE" id="PS50404">
    <property type="entry name" value="GST_NTER"/>
    <property type="match status" value="1"/>
</dbReference>
<dbReference type="Gene3D" id="1.20.1050.10">
    <property type="match status" value="1"/>
</dbReference>
<evidence type="ECO:0000259" key="4">
    <source>
        <dbReference type="PROSITE" id="PS50404"/>
    </source>
</evidence>
<dbReference type="InParanoid" id="A0A165MCS6"/>
<dbReference type="Gene3D" id="3.40.30.10">
    <property type="entry name" value="Glutaredoxin"/>
    <property type="match status" value="1"/>
</dbReference>
<evidence type="ECO:0000259" key="5">
    <source>
        <dbReference type="PROSITE" id="PS50405"/>
    </source>
</evidence>
<dbReference type="InterPro" id="IPR036249">
    <property type="entry name" value="Thioredoxin-like_sf"/>
</dbReference>
<sequence length="215" mass="24598">MLRLYGSRWSPNAKRVALVLLEKQVRFEAVEVDMINREHKNVSYVAKQPFAEVPYIDDEGLVLYESRAICRYICKKYPNQGTPLVPAEDDLRAYGLFEQAASVEIYNFDVHVQAAAYESVVKPALGMKTNKANYEKHLKTLGQKLDIYDSILARQRFITGDEISLVDLFHIPYAVELEDAGCDIMNTRPNVARWWKELKARPSWQAVKETIGSSP</sequence>
<dbReference type="Pfam" id="PF13417">
    <property type="entry name" value="GST_N_3"/>
    <property type="match status" value="1"/>
</dbReference>
<dbReference type="SFLD" id="SFLDS00019">
    <property type="entry name" value="Glutathione_Transferase_(cytos"/>
    <property type="match status" value="1"/>
</dbReference>
<evidence type="ECO:0000256" key="2">
    <source>
        <dbReference type="ARBA" id="ARBA00022679"/>
    </source>
</evidence>
<dbReference type="InterPro" id="IPR010987">
    <property type="entry name" value="Glutathione-S-Trfase_C-like"/>
</dbReference>
<evidence type="ECO:0000256" key="3">
    <source>
        <dbReference type="ARBA" id="ARBA00047960"/>
    </source>
</evidence>
<reference evidence="6 7" key="1">
    <citation type="journal article" date="2016" name="Mol. Biol. Evol.">
        <title>Comparative Genomics of Early-Diverging Mushroom-Forming Fungi Provides Insights into the Origins of Lignocellulose Decay Capabilities.</title>
        <authorList>
            <person name="Nagy L.G."/>
            <person name="Riley R."/>
            <person name="Tritt A."/>
            <person name="Adam C."/>
            <person name="Daum C."/>
            <person name="Floudas D."/>
            <person name="Sun H."/>
            <person name="Yadav J.S."/>
            <person name="Pangilinan J."/>
            <person name="Larsson K.H."/>
            <person name="Matsuura K."/>
            <person name="Barry K."/>
            <person name="Labutti K."/>
            <person name="Kuo R."/>
            <person name="Ohm R.A."/>
            <person name="Bhattacharya S.S."/>
            <person name="Shirouzu T."/>
            <person name="Yoshinaga Y."/>
            <person name="Martin F.M."/>
            <person name="Grigoriev I.V."/>
            <person name="Hibbett D.S."/>
        </authorList>
    </citation>
    <scope>NUCLEOTIDE SEQUENCE [LARGE SCALE GENOMIC DNA]</scope>
    <source>
        <strain evidence="6 7">HHB12029</strain>
    </source>
</reference>
<dbReference type="STRING" id="1314781.A0A165MCS6"/>
<dbReference type="PANTHER" id="PTHR43900">
    <property type="entry name" value="GLUTATHIONE S-TRANSFERASE RHO"/>
    <property type="match status" value="1"/>
</dbReference>
<comment type="catalytic activity">
    <reaction evidence="3">
        <text>RX + glutathione = an S-substituted glutathione + a halide anion + H(+)</text>
        <dbReference type="Rhea" id="RHEA:16437"/>
        <dbReference type="ChEBI" id="CHEBI:15378"/>
        <dbReference type="ChEBI" id="CHEBI:16042"/>
        <dbReference type="ChEBI" id="CHEBI:17792"/>
        <dbReference type="ChEBI" id="CHEBI:57925"/>
        <dbReference type="ChEBI" id="CHEBI:90779"/>
        <dbReference type="EC" id="2.5.1.18"/>
    </reaction>
</comment>
<gene>
    <name evidence="6" type="ORF">EXIGLDRAFT_606142</name>
</gene>
<dbReference type="SFLD" id="SFLDG00358">
    <property type="entry name" value="Main_(cytGST)"/>
    <property type="match status" value="1"/>
</dbReference>
<dbReference type="InterPro" id="IPR036282">
    <property type="entry name" value="Glutathione-S-Trfase_C_sf"/>
</dbReference>
<dbReference type="AlphaFoldDB" id="A0A165MCS6"/>
<dbReference type="GO" id="GO:0004364">
    <property type="term" value="F:glutathione transferase activity"/>
    <property type="evidence" value="ECO:0007669"/>
    <property type="project" value="UniProtKB-EC"/>
</dbReference>
<dbReference type="OrthoDB" id="249703at2759"/>
<dbReference type="InterPro" id="IPR004046">
    <property type="entry name" value="GST_C"/>
</dbReference>
<dbReference type="FunFam" id="3.40.30.10:FF:000016">
    <property type="entry name" value="Glutathione S-transferase F2"/>
    <property type="match status" value="1"/>
</dbReference>
<dbReference type="Pfam" id="PF00043">
    <property type="entry name" value="GST_C"/>
    <property type="match status" value="1"/>
</dbReference>
<keyword evidence="7" id="KW-1185">Reference proteome</keyword>